<name>A0A0P9ZC01_PSESX</name>
<gene>
    <name evidence="1" type="ORF">ALO94_200428</name>
</gene>
<dbReference type="AlphaFoldDB" id="A0A0P9ZC01"/>
<proteinExistence type="predicted"/>
<evidence type="ECO:0000313" key="2">
    <source>
        <dbReference type="Proteomes" id="UP000050384"/>
    </source>
</evidence>
<protein>
    <submittedName>
        <fullName evidence="1">Alanine racemase</fullName>
    </submittedName>
</protein>
<accession>A0A0P9ZC01</accession>
<reference evidence="1 2" key="1">
    <citation type="submission" date="2015-09" db="EMBL/GenBank/DDBJ databases">
        <title>Genome announcement of multiple Pseudomonas syringae strains.</title>
        <authorList>
            <person name="Thakur S."/>
            <person name="Wang P.W."/>
            <person name="Gong Y."/>
            <person name="Weir B.S."/>
            <person name="Guttman D.S."/>
        </authorList>
    </citation>
    <scope>NUCLEOTIDE SEQUENCE [LARGE SCALE GENOMIC DNA]</scope>
    <source>
        <strain evidence="1 2">ICMP16929</strain>
    </source>
</reference>
<evidence type="ECO:0000313" key="1">
    <source>
        <dbReference type="EMBL" id="KPY58596.1"/>
    </source>
</evidence>
<sequence length="258" mass="28696">MGFVQAEHGLAVVTQMKGDIETRQRHALDHFVQVIEFGFLGLEKLAPCGRIEEQVAHLHGRAHRMRSRLHARIHVAPFGLDLPGLIGVAGARGQCQARHRADRRQRLPPKAQAHDPFKVFQVTNLAGRVSRQSQRQVVGGDTAAIIAHFQQLDAGLLDIDINAPSARVEAVFQQFLDHRSRTLDHLARGNLVGQTRAEQFNACSVQDSLRVIGFAAVEEKIGHYWVATSALGIRRSWPIFNSSVFRLLALRSVAMFMS</sequence>
<dbReference type="Proteomes" id="UP000050384">
    <property type="component" value="Unassembled WGS sequence"/>
</dbReference>
<organism evidence="1 2">
    <name type="scientific">Pseudomonas syringae pv. spinaceae</name>
    <dbReference type="NCBI Taxonomy" id="264459"/>
    <lineage>
        <taxon>Bacteria</taxon>
        <taxon>Pseudomonadati</taxon>
        <taxon>Pseudomonadota</taxon>
        <taxon>Gammaproteobacteria</taxon>
        <taxon>Pseudomonadales</taxon>
        <taxon>Pseudomonadaceae</taxon>
        <taxon>Pseudomonas</taxon>
        <taxon>Pseudomonas syringae</taxon>
    </lineage>
</organism>
<dbReference type="EMBL" id="LJRI01001532">
    <property type="protein sequence ID" value="KPY58596.1"/>
    <property type="molecule type" value="Genomic_DNA"/>
</dbReference>
<comment type="caution">
    <text evidence="1">The sequence shown here is derived from an EMBL/GenBank/DDBJ whole genome shotgun (WGS) entry which is preliminary data.</text>
</comment>